<dbReference type="Gene3D" id="3.90.550.10">
    <property type="entry name" value="Spore Coat Polysaccharide Biosynthesis Protein SpsA, Chain A"/>
    <property type="match status" value="1"/>
</dbReference>
<dbReference type="EMBL" id="FLUM01000003">
    <property type="protein sequence ID" value="SBW05895.1"/>
    <property type="molecule type" value="Genomic_DNA"/>
</dbReference>
<name>A0A212K2Z5_9BACT</name>
<organism evidence="2">
    <name type="scientific">uncultured Dysgonomonas sp</name>
    <dbReference type="NCBI Taxonomy" id="206096"/>
    <lineage>
        <taxon>Bacteria</taxon>
        <taxon>Pseudomonadati</taxon>
        <taxon>Bacteroidota</taxon>
        <taxon>Bacteroidia</taxon>
        <taxon>Bacteroidales</taxon>
        <taxon>Dysgonomonadaceae</taxon>
        <taxon>Dysgonomonas</taxon>
        <taxon>environmental samples</taxon>
    </lineage>
</organism>
<dbReference type="PANTHER" id="PTHR43685">
    <property type="entry name" value="GLYCOSYLTRANSFERASE"/>
    <property type="match status" value="1"/>
</dbReference>
<dbReference type="SUPFAM" id="SSF53448">
    <property type="entry name" value="Nucleotide-diphospho-sugar transferases"/>
    <property type="match status" value="1"/>
</dbReference>
<sequence>MKDYNPIVSVIIPNYNHSRYLKRRIDSVLNQTYRDFEVIILDDCSTDNSVEIIREYLSSDKFSQMVVNEKNSGSTFLQWEKGLSLARGKYIWIAESDDYADPAFLETLISLLEKTPGSSVAYSYSYLVDENGHILPEDWDRSHWTNYKVKIFEGKDFAKGWMLFNNTIYNTSMGVFRKDAFEKIGKRYTEYKYSGDWYFWNRLCLEGKVIRSCDKLNYYRQHTEKVTSKADLEGLGFIESKYTVDDLIKQLSLTSIQRTVVIGWFIKRIVSSTLFKNNEVKKNILKDVMSYFKCGMSSLYIYKLDKRLNFSSLNIKKNRRL</sequence>
<gene>
    <name evidence="2" type="ORF">KL86DYS1_31230</name>
</gene>
<dbReference type="InterPro" id="IPR001173">
    <property type="entry name" value="Glyco_trans_2-like"/>
</dbReference>
<dbReference type="InterPro" id="IPR050834">
    <property type="entry name" value="Glycosyltransf_2"/>
</dbReference>
<feature type="domain" description="Glycosyltransferase 2-like" evidence="1">
    <location>
        <begin position="9"/>
        <end position="184"/>
    </location>
</feature>
<proteinExistence type="predicted"/>
<dbReference type="PANTHER" id="PTHR43685:SF11">
    <property type="entry name" value="GLYCOSYLTRANSFERASE TAGX-RELATED"/>
    <property type="match status" value="1"/>
</dbReference>
<dbReference type="InterPro" id="IPR029044">
    <property type="entry name" value="Nucleotide-diphossugar_trans"/>
</dbReference>
<evidence type="ECO:0000313" key="2">
    <source>
        <dbReference type="EMBL" id="SBW05895.1"/>
    </source>
</evidence>
<evidence type="ECO:0000259" key="1">
    <source>
        <dbReference type="Pfam" id="PF00535"/>
    </source>
</evidence>
<accession>A0A212K2Z5</accession>
<dbReference type="Pfam" id="PF00535">
    <property type="entry name" value="Glycos_transf_2"/>
    <property type="match status" value="1"/>
</dbReference>
<protein>
    <recommendedName>
        <fullName evidence="1">Glycosyltransferase 2-like domain-containing protein</fullName>
    </recommendedName>
</protein>
<reference evidence="2" key="1">
    <citation type="submission" date="2016-04" db="EMBL/GenBank/DDBJ databases">
        <authorList>
            <person name="Evans L.H."/>
            <person name="Alamgir A."/>
            <person name="Owens N."/>
            <person name="Weber N.D."/>
            <person name="Virtaneva K."/>
            <person name="Barbian K."/>
            <person name="Babar A."/>
            <person name="Rosenke K."/>
        </authorList>
    </citation>
    <scope>NUCLEOTIDE SEQUENCE</scope>
    <source>
        <strain evidence="2">86-1</strain>
    </source>
</reference>
<dbReference type="AlphaFoldDB" id="A0A212K2Z5"/>
<dbReference type="RefSeq" id="WP_296943769.1">
    <property type="nucleotide sequence ID" value="NZ_LT599032.1"/>
</dbReference>